<feature type="region of interest" description="Disordered" evidence="11">
    <location>
        <begin position="204"/>
        <end position="223"/>
    </location>
</feature>
<dbReference type="NCBIfam" id="NF002049">
    <property type="entry name" value="PRK00881.1"/>
    <property type="match status" value="1"/>
</dbReference>
<dbReference type="UniPathway" id="UPA00074">
    <property type="reaction ID" value="UER00133"/>
</dbReference>
<dbReference type="InterPro" id="IPR036914">
    <property type="entry name" value="MGS-like_dom_sf"/>
</dbReference>
<evidence type="ECO:0000313" key="13">
    <source>
        <dbReference type="EMBL" id="BAL58859.1"/>
    </source>
</evidence>
<dbReference type="FunFam" id="3.40.140.20:FF:000001">
    <property type="entry name" value="Bifunctional purine biosynthesis protein PurH"/>
    <property type="match status" value="1"/>
</dbReference>
<protein>
    <recommendedName>
        <fullName evidence="10">Bifunctional purine biosynthesis protein PurH</fullName>
    </recommendedName>
    <domain>
        <recommendedName>
            <fullName evidence="10">Phosphoribosylaminoimidazolecarboxamide formyltransferase</fullName>
            <ecNumber evidence="10">2.1.2.3</ecNumber>
        </recommendedName>
        <alternativeName>
            <fullName evidence="10">AICAR transformylase</fullName>
        </alternativeName>
    </domain>
    <domain>
        <recommendedName>
            <fullName evidence="10">IMP cyclohydrolase</fullName>
            <ecNumber evidence="10">3.5.4.10</ecNumber>
        </recommendedName>
        <alternativeName>
            <fullName evidence="10">ATIC</fullName>
        </alternativeName>
        <alternativeName>
            <fullName evidence="10">IMP synthase</fullName>
        </alternativeName>
        <alternativeName>
            <fullName evidence="10">Inosinicase</fullName>
        </alternativeName>
    </domain>
</protein>
<dbReference type="AlphaFoldDB" id="H5SRS3"/>
<evidence type="ECO:0000259" key="12">
    <source>
        <dbReference type="PROSITE" id="PS51855"/>
    </source>
</evidence>
<evidence type="ECO:0000256" key="5">
    <source>
        <dbReference type="ARBA" id="ARBA00022755"/>
    </source>
</evidence>
<dbReference type="CDD" id="cd01421">
    <property type="entry name" value="IMPCH"/>
    <property type="match status" value="1"/>
</dbReference>
<dbReference type="EMBL" id="AP011802">
    <property type="protein sequence ID" value="BAL58859.1"/>
    <property type="molecule type" value="Genomic_DNA"/>
</dbReference>
<dbReference type="EC" id="3.5.4.10" evidence="10"/>
<dbReference type="InterPro" id="IPR011607">
    <property type="entry name" value="MGS-like_dom"/>
</dbReference>
<dbReference type="GO" id="GO:0005829">
    <property type="term" value="C:cytosol"/>
    <property type="evidence" value="ECO:0007669"/>
    <property type="project" value="TreeGrafter"/>
</dbReference>
<dbReference type="SUPFAM" id="SSF52335">
    <property type="entry name" value="Methylglyoxal synthase-like"/>
    <property type="match status" value="1"/>
</dbReference>
<feature type="compositionally biased region" description="Low complexity" evidence="11">
    <location>
        <begin position="205"/>
        <end position="218"/>
    </location>
</feature>
<dbReference type="FunFam" id="3.40.50.1380:FF:000001">
    <property type="entry name" value="Bifunctional purine biosynthesis protein PurH"/>
    <property type="match status" value="1"/>
</dbReference>
<proteinExistence type="inferred from homology"/>
<dbReference type="SMART" id="SM00851">
    <property type="entry name" value="MGS"/>
    <property type="match status" value="1"/>
</dbReference>
<comment type="pathway">
    <text evidence="2 10">Purine metabolism; IMP biosynthesis via de novo pathway; 5-formamido-1-(5-phospho-D-ribosyl)imidazole-4-carboxamide from 5-amino-1-(5-phospho-D-ribosyl)imidazole-4-carboxamide (10-formyl THF route): step 1/1.</text>
</comment>
<dbReference type="PANTHER" id="PTHR11692">
    <property type="entry name" value="BIFUNCTIONAL PURINE BIOSYNTHESIS PROTEIN PURH"/>
    <property type="match status" value="1"/>
</dbReference>
<evidence type="ECO:0000256" key="3">
    <source>
        <dbReference type="ARBA" id="ARBA00007667"/>
    </source>
</evidence>
<dbReference type="InterPro" id="IPR002695">
    <property type="entry name" value="PurH-like"/>
</dbReference>
<keyword evidence="4 10" id="KW-0808">Transferase</keyword>
<dbReference type="Pfam" id="PF02142">
    <property type="entry name" value="MGS"/>
    <property type="match status" value="1"/>
</dbReference>
<organism evidence="13">
    <name type="scientific">Acetithermum autotrophicum</name>
    <dbReference type="NCBI Taxonomy" id="1446466"/>
    <lineage>
        <taxon>Bacteria</taxon>
        <taxon>Candidatus Bipolaricaulota</taxon>
        <taxon>Candidatus Acetithermum</taxon>
    </lineage>
</organism>
<evidence type="ECO:0000256" key="6">
    <source>
        <dbReference type="ARBA" id="ARBA00022801"/>
    </source>
</evidence>
<dbReference type="PROSITE" id="PS51855">
    <property type="entry name" value="MGS"/>
    <property type="match status" value="1"/>
</dbReference>
<reference evidence="13" key="2">
    <citation type="journal article" date="2012" name="PLoS ONE">
        <title>A Deeply Branching Thermophilic Bacterium with an Ancient Acetyl-CoA Pathway Dominates a Subsurface Ecosystem.</title>
        <authorList>
            <person name="Takami H."/>
            <person name="Noguchi H."/>
            <person name="Takaki Y."/>
            <person name="Uchiyama I."/>
            <person name="Toyoda A."/>
            <person name="Nishi S."/>
            <person name="Chee G.-J."/>
            <person name="Arai W."/>
            <person name="Nunoura T."/>
            <person name="Itoh T."/>
            <person name="Hattori M."/>
            <person name="Takai K."/>
        </authorList>
    </citation>
    <scope>NUCLEOTIDE SEQUENCE</scope>
</reference>
<reference evidence="13" key="1">
    <citation type="journal article" date="2005" name="Environ. Microbiol.">
        <title>Genetic and functional properties of uncultivated thermophilic crenarchaeotes from a subsurface gold mine as revealed by analysis of genome fragments.</title>
        <authorList>
            <person name="Nunoura T."/>
            <person name="Hirayama H."/>
            <person name="Takami H."/>
            <person name="Oida H."/>
            <person name="Nishi S."/>
            <person name="Shimamura S."/>
            <person name="Suzuki Y."/>
            <person name="Inagaki F."/>
            <person name="Takai K."/>
            <person name="Nealson K.H."/>
            <person name="Horikoshi K."/>
        </authorList>
    </citation>
    <scope>NUCLEOTIDE SEQUENCE</scope>
</reference>
<dbReference type="PIRSF" id="PIRSF000414">
    <property type="entry name" value="AICARFT_IMPCHas"/>
    <property type="match status" value="1"/>
</dbReference>
<dbReference type="InterPro" id="IPR024051">
    <property type="entry name" value="AICAR_Tfase_dup_dom_sf"/>
</dbReference>
<comment type="catalytic activity">
    <reaction evidence="8 10">
        <text>(6R)-10-formyltetrahydrofolate + 5-amino-1-(5-phospho-beta-D-ribosyl)imidazole-4-carboxamide = 5-formamido-1-(5-phospho-D-ribosyl)imidazole-4-carboxamide + (6S)-5,6,7,8-tetrahydrofolate</text>
        <dbReference type="Rhea" id="RHEA:22192"/>
        <dbReference type="ChEBI" id="CHEBI:57453"/>
        <dbReference type="ChEBI" id="CHEBI:58467"/>
        <dbReference type="ChEBI" id="CHEBI:58475"/>
        <dbReference type="ChEBI" id="CHEBI:195366"/>
        <dbReference type="EC" id="2.1.2.3"/>
    </reaction>
</comment>
<evidence type="ECO:0000256" key="8">
    <source>
        <dbReference type="ARBA" id="ARBA00050488"/>
    </source>
</evidence>
<keyword evidence="7 10" id="KW-0511">Multifunctional enzyme</keyword>
<dbReference type="GO" id="GO:0006189">
    <property type="term" value="P:'de novo' IMP biosynthetic process"/>
    <property type="evidence" value="ECO:0007669"/>
    <property type="project" value="UniProtKB-UniRule"/>
</dbReference>
<keyword evidence="6 10" id="KW-0378">Hydrolase</keyword>
<dbReference type="SMART" id="SM00798">
    <property type="entry name" value="AICARFT_IMPCHas"/>
    <property type="match status" value="1"/>
</dbReference>
<evidence type="ECO:0000256" key="11">
    <source>
        <dbReference type="SAM" id="MobiDB-lite"/>
    </source>
</evidence>
<comment type="similarity">
    <text evidence="3 10">Belongs to the PurH family.</text>
</comment>
<dbReference type="PANTHER" id="PTHR11692:SF0">
    <property type="entry name" value="BIFUNCTIONAL PURINE BIOSYNTHESIS PROTEIN ATIC"/>
    <property type="match status" value="1"/>
</dbReference>
<gene>
    <name evidence="10" type="primary">purH</name>
    <name evidence="13" type="ORF">HGMM_OP3C014</name>
</gene>
<dbReference type="Pfam" id="PF01808">
    <property type="entry name" value="AICARFT_IMPCHas"/>
    <property type="match status" value="1"/>
</dbReference>
<dbReference type="EC" id="2.1.2.3" evidence="10"/>
<sequence>MVIPMKPRALLSVSDKTNLDELARGLVALGWEIVSTGGTAKFLQERKIPVTPIESVTGFPEILSGRVKTLHPKIFGGILALRDDPTHQSELVAQAIQKIDLVCVNFYPFLEAAKKPNLSEAQLIEEIDIGGPSLVRAAAKNFQHVIVLTDPSDYFSILEELRRGGVSEITKRRLALKAFAKVAELDIAIYQTLQARWDLTPCPPSLKGKGDSSPPSSGEGPGERSQLFFAYRKAQELRYGENPHQKAALYQNALAPGLSAQIEVLWGKELSYNNWLDTESALALLSELAPPACVIIKHNNPCGVARGKTLFEAYERALACDPVSAFGGIVALNQTIDKELAEKLNEIFLEIIVAPEFSSEALPLLHQKKDRRLLRYKSLEFPKETLRFLSGDLLVQDSDSIVIQESSWKVLDDVALSESEKRDLIFAFTVCKHVKSNAIVIAKDEATLGIGAGQTNRVGSAKIALAQAGEKAHGAVLASDGFFPFPDTVELAAQHGIAAIIQPGGSVRDEEVFITARKHKIKMVLTGVRHFRH</sequence>
<dbReference type="HAMAP" id="MF_00139">
    <property type="entry name" value="PurH"/>
    <property type="match status" value="1"/>
</dbReference>
<dbReference type="Gene3D" id="3.40.50.1380">
    <property type="entry name" value="Methylglyoxal synthase-like domain"/>
    <property type="match status" value="1"/>
</dbReference>
<evidence type="ECO:0000256" key="9">
    <source>
        <dbReference type="ARBA" id="ARBA00050687"/>
    </source>
</evidence>
<dbReference type="GO" id="GO:0004643">
    <property type="term" value="F:phosphoribosylaminoimidazolecarboxamide formyltransferase activity"/>
    <property type="evidence" value="ECO:0007669"/>
    <property type="project" value="UniProtKB-UniRule"/>
</dbReference>
<dbReference type="Gene3D" id="3.40.140.20">
    <property type="match status" value="2"/>
</dbReference>
<evidence type="ECO:0000256" key="4">
    <source>
        <dbReference type="ARBA" id="ARBA00022679"/>
    </source>
</evidence>
<name>H5SRS3_ACEAU</name>
<evidence type="ECO:0000256" key="7">
    <source>
        <dbReference type="ARBA" id="ARBA00023268"/>
    </source>
</evidence>
<dbReference type="InterPro" id="IPR016193">
    <property type="entry name" value="Cytidine_deaminase-like"/>
</dbReference>
<comment type="domain">
    <text evidence="10">The IMP cyclohydrolase activity resides in the N-terminal region.</text>
</comment>
<keyword evidence="5 10" id="KW-0658">Purine biosynthesis</keyword>
<dbReference type="NCBIfam" id="TIGR00355">
    <property type="entry name" value="purH"/>
    <property type="match status" value="1"/>
</dbReference>
<evidence type="ECO:0000256" key="2">
    <source>
        <dbReference type="ARBA" id="ARBA00004954"/>
    </source>
</evidence>
<feature type="domain" description="MGS-like" evidence="12">
    <location>
        <begin position="1"/>
        <end position="149"/>
    </location>
</feature>
<evidence type="ECO:0000256" key="1">
    <source>
        <dbReference type="ARBA" id="ARBA00004844"/>
    </source>
</evidence>
<accession>H5SRS3</accession>
<evidence type="ECO:0000256" key="10">
    <source>
        <dbReference type="HAMAP-Rule" id="MF_00139"/>
    </source>
</evidence>
<dbReference type="SUPFAM" id="SSF53927">
    <property type="entry name" value="Cytidine deaminase-like"/>
    <property type="match status" value="1"/>
</dbReference>
<dbReference type="GO" id="GO:0003937">
    <property type="term" value="F:IMP cyclohydrolase activity"/>
    <property type="evidence" value="ECO:0007669"/>
    <property type="project" value="UniProtKB-UniRule"/>
</dbReference>
<comment type="catalytic activity">
    <reaction evidence="9 10">
        <text>IMP + H2O = 5-formamido-1-(5-phospho-D-ribosyl)imidazole-4-carboxamide</text>
        <dbReference type="Rhea" id="RHEA:18445"/>
        <dbReference type="ChEBI" id="CHEBI:15377"/>
        <dbReference type="ChEBI" id="CHEBI:58053"/>
        <dbReference type="ChEBI" id="CHEBI:58467"/>
        <dbReference type="EC" id="3.5.4.10"/>
    </reaction>
</comment>
<comment type="pathway">
    <text evidence="1 10">Purine metabolism; IMP biosynthesis via de novo pathway; IMP from 5-formamido-1-(5-phospho-D-ribosyl)imidazole-4-carboxamide: step 1/1.</text>
</comment>